<dbReference type="GO" id="GO:0005730">
    <property type="term" value="C:nucleolus"/>
    <property type="evidence" value="ECO:0007669"/>
    <property type="project" value="TreeGrafter"/>
</dbReference>
<dbReference type="InterPro" id="IPR051972">
    <property type="entry name" value="Glutamate-rich_WD_repeat"/>
</dbReference>
<protein>
    <submittedName>
        <fullName evidence="1">Uncharacterized protein</fullName>
    </submittedName>
</protein>
<proteinExistence type="predicted"/>
<dbReference type="PANTHER" id="PTHR45903">
    <property type="entry name" value="GLUTAMATE-RICH WD REPEAT-CONTAINING PROTEIN 1"/>
    <property type="match status" value="1"/>
</dbReference>
<evidence type="ECO:0000313" key="1">
    <source>
        <dbReference type="EMBL" id="KAJ6989579.1"/>
    </source>
</evidence>
<comment type="caution">
    <text evidence="1">The sequence shown here is derived from an EMBL/GenBank/DDBJ whole genome shotgun (WGS) entry which is preliminary data.</text>
</comment>
<dbReference type="EMBL" id="JAQIZT010000007">
    <property type="protein sequence ID" value="KAJ6989579.1"/>
    <property type="molecule type" value="Genomic_DNA"/>
</dbReference>
<name>A0AAD6QFT8_9ROSI</name>
<dbReference type="GO" id="GO:0042254">
    <property type="term" value="P:ribosome biogenesis"/>
    <property type="evidence" value="ECO:0007669"/>
    <property type="project" value="TreeGrafter"/>
</dbReference>
<sequence>MQTIVIVIVTVMKIVTMKKRGDLQHQFCSCARLHIVDVLDAYSSHDTKSPKNVLLGRMLSENRGCPGRFFSFFNQAPLFNFKGHQDEGYAIDCSPLVTVRLVIARAVFTYGEPTSGATWNVDATSIYWTYSLRARSCVCLLFCGWAYCHMGCTSGEVTIYFLFKAHNADVNVALMEQNMGSFSGKGMRKRKQEFKAKTKEQVNAPADLPPQLLFVHQHRTKRLERTSLTRSDSGDDRVYCHQQGFKILMPFNIQSTLTPLKVLEIVVEFHLYLEWERKLRLQVTSPRTAAKEASSGSALNE</sequence>
<reference evidence="1" key="1">
    <citation type="journal article" date="2023" name="Mol. Ecol. Resour.">
        <title>Chromosome-level genome assembly of a triploid poplar Populus alba 'Berolinensis'.</title>
        <authorList>
            <person name="Chen S."/>
            <person name="Yu Y."/>
            <person name="Wang X."/>
            <person name="Wang S."/>
            <person name="Zhang T."/>
            <person name="Zhou Y."/>
            <person name="He R."/>
            <person name="Meng N."/>
            <person name="Wang Y."/>
            <person name="Liu W."/>
            <person name="Liu Z."/>
            <person name="Liu J."/>
            <person name="Guo Q."/>
            <person name="Huang H."/>
            <person name="Sederoff R.R."/>
            <person name="Wang G."/>
            <person name="Qu G."/>
            <person name="Chen S."/>
        </authorList>
    </citation>
    <scope>NUCLEOTIDE SEQUENCE</scope>
    <source>
        <strain evidence="1">SC-2020</strain>
    </source>
</reference>
<keyword evidence="2" id="KW-1185">Reference proteome</keyword>
<dbReference type="Proteomes" id="UP001164929">
    <property type="component" value="Chromosome 7"/>
</dbReference>
<dbReference type="AlphaFoldDB" id="A0AAD6QFT8"/>
<accession>A0AAD6QFT8</accession>
<organism evidence="1 2">
    <name type="scientific">Populus alba x Populus x berolinensis</name>
    <dbReference type="NCBI Taxonomy" id="444605"/>
    <lineage>
        <taxon>Eukaryota</taxon>
        <taxon>Viridiplantae</taxon>
        <taxon>Streptophyta</taxon>
        <taxon>Embryophyta</taxon>
        <taxon>Tracheophyta</taxon>
        <taxon>Spermatophyta</taxon>
        <taxon>Magnoliopsida</taxon>
        <taxon>eudicotyledons</taxon>
        <taxon>Gunneridae</taxon>
        <taxon>Pentapetalae</taxon>
        <taxon>rosids</taxon>
        <taxon>fabids</taxon>
        <taxon>Malpighiales</taxon>
        <taxon>Salicaceae</taxon>
        <taxon>Saliceae</taxon>
        <taxon>Populus</taxon>
    </lineage>
</organism>
<gene>
    <name evidence="1" type="ORF">NC653_018146</name>
</gene>
<evidence type="ECO:0000313" key="2">
    <source>
        <dbReference type="Proteomes" id="UP001164929"/>
    </source>
</evidence>
<dbReference type="PANTHER" id="PTHR45903:SF1">
    <property type="entry name" value="GLUTAMATE-RICH WD REPEAT-CONTAINING PROTEIN 1"/>
    <property type="match status" value="1"/>
</dbReference>